<sequence length="144" mass="14779">MSGSGRSLGRLSLVAGQGAARDRVIRKAQTAVIERIRADPVRARSTIRTTSHVGEGLACEVTQGPFSATLDLGKGTGSDAAGSSPGFFARAAIAGCVAIAVKMLAARNGVRFDNIDVAIETDFDDAALFGIDDGNAASVRTRVS</sequence>
<name>A0A1G9GUC0_9RHOB</name>
<accession>A0A1G9GUC0</accession>
<dbReference type="InterPro" id="IPR052924">
    <property type="entry name" value="OsmC/Ohr_hydroprdx_reductase"/>
</dbReference>
<dbReference type="OrthoDB" id="8114755at2"/>
<dbReference type="STRING" id="571298.SAMN04488026_106511"/>
<dbReference type="Gene3D" id="3.30.300.20">
    <property type="match status" value="1"/>
</dbReference>
<dbReference type="SUPFAM" id="SSF82784">
    <property type="entry name" value="OsmC-like"/>
    <property type="match status" value="1"/>
</dbReference>
<evidence type="ECO:0000313" key="2">
    <source>
        <dbReference type="Proteomes" id="UP000199382"/>
    </source>
</evidence>
<gene>
    <name evidence="1" type="ORF">SAMN04488026_106511</name>
</gene>
<evidence type="ECO:0000313" key="1">
    <source>
        <dbReference type="EMBL" id="SDL04271.1"/>
    </source>
</evidence>
<reference evidence="1 2" key="1">
    <citation type="submission" date="2016-10" db="EMBL/GenBank/DDBJ databases">
        <authorList>
            <person name="de Groot N.N."/>
        </authorList>
    </citation>
    <scope>NUCLEOTIDE SEQUENCE [LARGE SCALE GENOMIC DNA]</scope>
    <source>
        <strain evidence="1 2">DSM 25294</strain>
    </source>
</reference>
<dbReference type="Pfam" id="PF02566">
    <property type="entry name" value="OsmC"/>
    <property type="match status" value="1"/>
</dbReference>
<proteinExistence type="predicted"/>
<dbReference type="InterPro" id="IPR015946">
    <property type="entry name" value="KH_dom-like_a/b"/>
</dbReference>
<dbReference type="AlphaFoldDB" id="A0A1G9GUC0"/>
<dbReference type="Proteomes" id="UP000199382">
    <property type="component" value="Unassembled WGS sequence"/>
</dbReference>
<dbReference type="InterPro" id="IPR003718">
    <property type="entry name" value="OsmC/Ohr_fam"/>
</dbReference>
<protein>
    <submittedName>
        <fullName evidence="1">OsmC-like protein</fullName>
    </submittedName>
</protein>
<dbReference type="RefSeq" id="WP_093162288.1">
    <property type="nucleotide sequence ID" value="NZ_FNEK01000065.1"/>
</dbReference>
<dbReference type="InterPro" id="IPR036102">
    <property type="entry name" value="OsmC/Ohrsf"/>
</dbReference>
<dbReference type="EMBL" id="FNEK01000065">
    <property type="protein sequence ID" value="SDL04271.1"/>
    <property type="molecule type" value="Genomic_DNA"/>
</dbReference>
<dbReference type="PANTHER" id="PTHR35368">
    <property type="entry name" value="HYDROPEROXIDE REDUCTASE"/>
    <property type="match status" value="1"/>
</dbReference>
<organism evidence="1 2">
    <name type="scientific">Aliiruegeria lutimaris</name>
    <dbReference type="NCBI Taxonomy" id="571298"/>
    <lineage>
        <taxon>Bacteria</taxon>
        <taxon>Pseudomonadati</taxon>
        <taxon>Pseudomonadota</taxon>
        <taxon>Alphaproteobacteria</taxon>
        <taxon>Rhodobacterales</taxon>
        <taxon>Roseobacteraceae</taxon>
        <taxon>Aliiruegeria</taxon>
    </lineage>
</organism>
<dbReference type="PANTHER" id="PTHR35368:SF1">
    <property type="entry name" value="HYDROPEROXIDE REDUCTASE"/>
    <property type="match status" value="1"/>
</dbReference>
<keyword evidence="2" id="KW-1185">Reference proteome</keyword>